<dbReference type="Proteomes" id="UP000295517">
    <property type="component" value="Chromosome"/>
</dbReference>
<evidence type="ECO:0000313" key="2">
    <source>
        <dbReference type="EMBL" id="QBR83727.1"/>
    </source>
</evidence>
<proteinExistence type="predicted"/>
<organism evidence="1 3">
    <name type="scientific">Legionella israelensis</name>
    <dbReference type="NCBI Taxonomy" id="454"/>
    <lineage>
        <taxon>Bacteria</taxon>
        <taxon>Pseudomonadati</taxon>
        <taxon>Pseudomonadota</taxon>
        <taxon>Gammaproteobacteria</taxon>
        <taxon>Legionellales</taxon>
        <taxon>Legionellaceae</taxon>
        <taxon>Legionella</taxon>
    </lineage>
</organism>
<evidence type="ECO:0000313" key="1">
    <source>
        <dbReference type="EMBL" id="KTD16027.1"/>
    </source>
</evidence>
<dbReference type="STRING" id="454.Lisr_2174"/>
<dbReference type="Proteomes" id="UP000054761">
    <property type="component" value="Unassembled WGS sequence"/>
</dbReference>
<evidence type="ECO:0000313" key="3">
    <source>
        <dbReference type="Proteomes" id="UP000054761"/>
    </source>
</evidence>
<keyword evidence="3" id="KW-1185">Reference proteome</keyword>
<dbReference type="PATRIC" id="fig|454.4.peg.2376"/>
<dbReference type="AlphaFoldDB" id="A0A0W0V7D5"/>
<reference evidence="1 3" key="1">
    <citation type="submission" date="2015-11" db="EMBL/GenBank/DDBJ databases">
        <title>Genomic analysis of 38 Legionella species identifies large and diverse effector repertoires.</title>
        <authorList>
            <person name="Burstein D."/>
            <person name="Amaro F."/>
            <person name="Zusman T."/>
            <person name="Lifshitz Z."/>
            <person name="Cohen O."/>
            <person name="Gilbert J.A."/>
            <person name="Pupko T."/>
            <person name="Shuman H.A."/>
            <person name="Segal G."/>
        </authorList>
    </citation>
    <scope>NUCLEOTIDE SEQUENCE [LARGE SCALE GENOMIC DNA]</scope>
    <source>
        <strain evidence="1 3">Bercovier 4</strain>
    </source>
</reference>
<dbReference type="Pfam" id="PF10972">
    <property type="entry name" value="CsiV"/>
    <property type="match status" value="1"/>
</dbReference>
<accession>A0A0W0V7D5</accession>
<reference evidence="2 4" key="2">
    <citation type="submission" date="2019-03" db="EMBL/GenBank/DDBJ databases">
        <title>Diverse conjugative elements silence natural transformation in Legionella species.</title>
        <authorList>
            <person name="Durieux I."/>
            <person name="Ginevra C."/>
            <person name="Attaiech L."/>
            <person name="Picq K."/>
            <person name="Juan P.A."/>
            <person name="Jarraud S."/>
            <person name="Charpentier X."/>
        </authorList>
    </citation>
    <scope>NUCLEOTIDE SEQUENCE [LARGE SCALE GENOMIC DNA]</scope>
    <source>
        <strain evidence="2 4">HL-0427-4011</strain>
    </source>
</reference>
<name>A0A0W0V7D5_9GAMM</name>
<evidence type="ECO:0000313" key="4">
    <source>
        <dbReference type="Proteomes" id="UP000295517"/>
    </source>
</evidence>
<dbReference type="RefSeq" id="WP_058502477.1">
    <property type="nucleotide sequence ID" value="NZ_CP038254.1"/>
</dbReference>
<sequence length="189" mass="22255">MIQSTMQKILYLILCLTSSLVYGYSENHYQVDLIVFIHQSEINHPSSERLLNSPLVFNHNKSISLNPEIHEDITPYHLRPLRTSSLNNEYYVLKRQPQYQILFHYTWLQPANNQRTVKLPAIPHNGWLVKGGLRIRKSNYYLLDTELYFTSPDKAASFMLKEKQRLKNNTLYYLDHPLAGMLIKIHKPT</sequence>
<dbReference type="EMBL" id="LNYH01000126">
    <property type="protein sequence ID" value="KTD16027.1"/>
    <property type="molecule type" value="Genomic_DNA"/>
</dbReference>
<dbReference type="InterPro" id="IPR021241">
    <property type="entry name" value="CsiV"/>
</dbReference>
<protein>
    <submittedName>
        <fullName evidence="1">Uncharacterized protein</fullName>
    </submittedName>
</protein>
<dbReference type="EMBL" id="CP038254">
    <property type="protein sequence ID" value="QBR83727.1"/>
    <property type="molecule type" value="Genomic_DNA"/>
</dbReference>
<gene>
    <name evidence="2" type="ORF">E3983_04770</name>
    <name evidence="1" type="ORF">Lisr_2174</name>
</gene>
<dbReference type="OrthoDB" id="5566524at2"/>